<feature type="domain" description="Glycoside hydrolase family 5" evidence="4">
    <location>
        <begin position="25"/>
        <end position="289"/>
    </location>
</feature>
<dbReference type="PANTHER" id="PTHR34142">
    <property type="entry name" value="ENDO-BETA-1,4-GLUCANASE A"/>
    <property type="match status" value="1"/>
</dbReference>
<dbReference type="Gene3D" id="3.20.20.80">
    <property type="entry name" value="Glycosidases"/>
    <property type="match status" value="1"/>
</dbReference>
<keyword evidence="1 3" id="KW-0378">Hydrolase</keyword>
<reference evidence="5 6" key="1">
    <citation type="submission" date="2018-04" db="EMBL/GenBank/DDBJ databases">
        <title>Genomic Encyclopedia of Type Strains, Phase III (KMG-III): the genomes of soil and plant-associated and newly described type strains.</title>
        <authorList>
            <person name="Whitman W."/>
        </authorList>
    </citation>
    <scope>NUCLEOTIDE SEQUENCE [LARGE SCALE GENOMIC DNA]</scope>
    <source>
        <strain evidence="5 6">MA-olki</strain>
    </source>
</reference>
<organism evidence="5 6">
    <name type="scientific">Sphingomonas faeni</name>
    <dbReference type="NCBI Taxonomy" id="185950"/>
    <lineage>
        <taxon>Bacteria</taxon>
        <taxon>Pseudomonadati</taxon>
        <taxon>Pseudomonadota</taxon>
        <taxon>Alphaproteobacteria</taxon>
        <taxon>Sphingomonadales</taxon>
        <taxon>Sphingomonadaceae</taxon>
        <taxon>Sphingomonas</taxon>
    </lineage>
</organism>
<dbReference type="EMBL" id="QAYE01000011">
    <property type="protein sequence ID" value="PTW44191.1"/>
    <property type="molecule type" value="Genomic_DNA"/>
</dbReference>
<accession>A0A2T5TYB3</accession>
<protein>
    <submittedName>
        <fullName evidence="5">Endoglucanase</fullName>
    </submittedName>
</protein>
<evidence type="ECO:0000313" key="6">
    <source>
        <dbReference type="Proteomes" id="UP000244013"/>
    </source>
</evidence>
<dbReference type="InterPro" id="IPR017853">
    <property type="entry name" value="GH"/>
</dbReference>
<evidence type="ECO:0000256" key="2">
    <source>
        <dbReference type="ARBA" id="ARBA00023295"/>
    </source>
</evidence>
<dbReference type="PROSITE" id="PS00659">
    <property type="entry name" value="GLYCOSYL_HYDROL_F5"/>
    <property type="match status" value="1"/>
</dbReference>
<keyword evidence="2 3" id="KW-0326">Glycosidase</keyword>
<sequence>MEGAPDTLPGHLNGEVFVTPVSHFAYYASVGMDHVRLEASWERMQPRINGELGEQLLDHYADANNPLRNTVALVKYYLDTAQKNNLRVILDLCHNYGERYVGYDGTWSKKSKAQLGSAQVPIAAFADYCAKIVKTFGSHPAVVGIELMNEPHDLAIGEGGWRTACQAAIDAIRKINTSITIVIDGYGWASAEFWPARNPTLHTLNDPSKKIIWSAHQYFDASSAGVYGGGSEKAPANANLGAQRIAPFVEWLSNHGFADRGHMGEFGAPDRDEWQPIVDNFLKAARAAGLRLTAHQDIAYPNDAYTMNLFPATNSAGVITGPDRRIVRLIKAK</sequence>
<dbReference type="Pfam" id="PF00150">
    <property type="entry name" value="Cellulase"/>
    <property type="match status" value="1"/>
</dbReference>
<dbReference type="Proteomes" id="UP000244013">
    <property type="component" value="Unassembled WGS sequence"/>
</dbReference>
<dbReference type="PANTHER" id="PTHR34142:SF1">
    <property type="entry name" value="GLYCOSIDE HYDROLASE FAMILY 5 DOMAIN-CONTAINING PROTEIN"/>
    <property type="match status" value="1"/>
</dbReference>
<dbReference type="InterPro" id="IPR001547">
    <property type="entry name" value="Glyco_hydro_5"/>
</dbReference>
<dbReference type="InterPro" id="IPR018087">
    <property type="entry name" value="Glyco_hydro_5_CS"/>
</dbReference>
<proteinExistence type="inferred from homology"/>
<dbReference type="GO" id="GO:0004553">
    <property type="term" value="F:hydrolase activity, hydrolyzing O-glycosyl compounds"/>
    <property type="evidence" value="ECO:0007669"/>
    <property type="project" value="InterPro"/>
</dbReference>
<dbReference type="GO" id="GO:0009251">
    <property type="term" value="P:glucan catabolic process"/>
    <property type="evidence" value="ECO:0007669"/>
    <property type="project" value="TreeGrafter"/>
</dbReference>
<comment type="caution">
    <text evidence="5">The sequence shown here is derived from an EMBL/GenBank/DDBJ whole genome shotgun (WGS) entry which is preliminary data.</text>
</comment>
<evidence type="ECO:0000256" key="3">
    <source>
        <dbReference type="RuleBase" id="RU361153"/>
    </source>
</evidence>
<comment type="similarity">
    <text evidence="3">Belongs to the glycosyl hydrolase 5 (cellulase A) family.</text>
</comment>
<evidence type="ECO:0000256" key="1">
    <source>
        <dbReference type="ARBA" id="ARBA00022801"/>
    </source>
</evidence>
<evidence type="ECO:0000313" key="5">
    <source>
        <dbReference type="EMBL" id="PTW44191.1"/>
    </source>
</evidence>
<dbReference type="SUPFAM" id="SSF51445">
    <property type="entry name" value="(Trans)glycosidases"/>
    <property type="match status" value="1"/>
</dbReference>
<name>A0A2T5TYB3_9SPHN</name>
<evidence type="ECO:0000259" key="4">
    <source>
        <dbReference type="Pfam" id="PF00150"/>
    </source>
</evidence>
<gene>
    <name evidence="5" type="ORF">C8J25_11127</name>
</gene>
<dbReference type="AlphaFoldDB" id="A0A2T5TYB3"/>